<gene>
    <name evidence="13" type="primary">OGG1</name>
    <name evidence="13" type="ORF">PKNOH_S06416900</name>
</gene>
<dbReference type="GO" id="GO:0003684">
    <property type="term" value="F:damaged DNA binding"/>
    <property type="evidence" value="ECO:0007669"/>
    <property type="project" value="InterPro"/>
</dbReference>
<accession>A0A1Y3DXD4</accession>
<keyword evidence="4" id="KW-0378">Hydrolase</keyword>
<evidence type="ECO:0000256" key="5">
    <source>
        <dbReference type="ARBA" id="ARBA00023204"/>
    </source>
</evidence>
<keyword evidence="3" id="KW-0227">DNA damage</keyword>
<dbReference type="InterPro" id="IPR023170">
    <property type="entry name" value="HhH_base_excis_C"/>
</dbReference>
<evidence type="ECO:0000313" key="13">
    <source>
        <dbReference type="EMBL" id="OTN67437.1"/>
    </source>
</evidence>
<dbReference type="GO" id="GO:0140078">
    <property type="term" value="F:class I DNA-(apurinic or apyrimidinic site) endonuclease activity"/>
    <property type="evidence" value="ECO:0007669"/>
    <property type="project" value="UniProtKB-EC"/>
</dbReference>
<dbReference type="GO" id="GO:0006289">
    <property type="term" value="P:nucleotide-excision repair"/>
    <property type="evidence" value="ECO:0007669"/>
    <property type="project" value="InterPro"/>
</dbReference>
<dbReference type="GO" id="GO:0005634">
    <property type="term" value="C:nucleus"/>
    <property type="evidence" value="ECO:0007669"/>
    <property type="project" value="TreeGrafter"/>
</dbReference>
<dbReference type="CDD" id="cd00056">
    <property type="entry name" value="ENDO3c"/>
    <property type="match status" value="1"/>
</dbReference>
<dbReference type="SMART" id="SM00478">
    <property type="entry name" value="ENDO3c"/>
    <property type="match status" value="1"/>
</dbReference>
<feature type="region of interest" description="Disordered" evidence="10">
    <location>
        <begin position="400"/>
        <end position="424"/>
    </location>
</feature>
<dbReference type="Gene3D" id="3.30.310.40">
    <property type="match status" value="1"/>
</dbReference>
<dbReference type="PANTHER" id="PTHR10242">
    <property type="entry name" value="8-OXOGUANINE DNA GLYCOSYLASE"/>
    <property type="match status" value="1"/>
</dbReference>
<evidence type="ECO:0000256" key="2">
    <source>
        <dbReference type="ARBA" id="ARBA00012720"/>
    </source>
</evidence>
<dbReference type="VEuPathDB" id="PlasmoDB:PKNOH_S06416900"/>
<keyword evidence="8" id="KW-0326">Glycosidase</keyword>
<dbReference type="Gene3D" id="1.10.340.30">
    <property type="entry name" value="Hypothetical protein, domain 2"/>
    <property type="match status" value="2"/>
</dbReference>
<name>A0A1Y3DXD4_PLAKN</name>
<evidence type="ECO:0000256" key="6">
    <source>
        <dbReference type="ARBA" id="ARBA00023239"/>
    </source>
</evidence>
<dbReference type="Proteomes" id="UP000195012">
    <property type="component" value="Unassembled WGS sequence"/>
</dbReference>
<keyword evidence="5" id="KW-0234">DNA repair</keyword>
<keyword evidence="11" id="KW-1133">Transmembrane helix</keyword>
<evidence type="ECO:0000256" key="9">
    <source>
        <dbReference type="ARBA" id="ARBA00044632"/>
    </source>
</evidence>
<feature type="region of interest" description="Disordered" evidence="10">
    <location>
        <begin position="594"/>
        <end position="623"/>
    </location>
</feature>
<dbReference type="OrthoDB" id="238681at2759"/>
<organism evidence="13 14">
    <name type="scientific">Plasmodium knowlesi</name>
    <dbReference type="NCBI Taxonomy" id="5850"/>
    <lineage>
        <taxon>Eukaryota</taxon>
        <taxon>Sar</taxon>
        <taxon>Alveolata</taxon>
        <taxon>Apicomplexa</taxon>
        <taxon>Aconoidasida</taxon>
        <taxon>Haemosporida</taxon>
        <taxon>Plasmodiidae</taxon>
        <taxon>Plasmodium</taxon>
        <taxon>Plasmodium (Plasmodium)</taxon>
    </lineage>
</organism>
<dbReference type="Pfam" id="PF07934">
    <property type="entry name" value="OGG_N"/>
    <property type="match status" value="1"/>
</dbReference>
<dbReference type="SUPFAM" id="SSF48150">
    <property type="entry name" value="DNA-glycosylase"/>
    <property type="match status" value="1"/>
</dbReference>
<dbReference type="SUPFAM" id="SSF55945">
    <property type="entry name" value="TATA-box binding protein-like"/>
    <property type="match status" value="1"/>
</dbReference>
<dbReference type="EC" id="4.2.99.18" evidence="2"/>
<evidence type="ECO:0000313" key="14">
    <source>
        <dbReference type="Proteomes" id="UP000195012"/>
    </source>
</evidence>
<dbReference type="VEuPathDB" id="PlasmoDB:PKNH_0715100"/>
<evidence type="ECO:0000256" key="3">
    <source>
        <dbReference type="ARBA" id="ARBA00022763"/>
    </source>
</evidence>
<feature type="compositionally biased region" description="Acidic residues" evidence="10">
    <location>
        <begin position="408"/>
        <end position="420"/>
    </location>
</feature>
<dbReference type="VEuPathDB" id="PlasmoDB:PKA1H_070020300"/>
<dbReference type="InterPro" id="IPR011257">
    <property type="entry name" value="DNA_glycosylase"/>
</dbReference>
<evidence type="ECO:0000256" key="1">
    <source>
        <dbReference type="ARBA" id="ARBA00010679"/>
    </source>
</evidence>
<comment type="caution">
    <text evidence="13">The sequence shown here is derived from an EMBL/GenBank/DDBJ whole genome shotgun (WGS) entry which is preliminary data.</text>
</comment>
<sequence>MITQRGRGTTSLFLPPNQQMILHIYQSLLLLFLKYIYISTQIRSKAKALGLGKMKRNFPASKNACVKTEGVLFRGRKNATGKKGPTKLFLNTINADKKNIIKKVKKECRIREVKRERNMVCVHRPNEKNNKSRQIKKLHNEPPFFVIKKFELKWKRINVKKNELQLKYCFLIGQEFCFSEVCMDMYIGLVNKKIYLFKETDEGIFYQCVYNPRSEAGDGSQERQCDNPQNGNTNDHDEEDVKDFFNLQFPLSKNIEMWKRKDKRMKEITDKISGLRILKADSVESFFSFLCSTNNNIPRITLMIDCLRRRYGKFLATVIFHGEDVLVKLKEDKDGEGVASNKNKGYVDVMKNRQSTRLKVGEIQSVRVKGEPLQNGDTEEEGKSVFPPKRDTQLRVRVKEEYPQNGDTVEEQNEDHEDGGDTITEKNRIFYENLKTLIKEERKMKVFPFYEFPSIDIISKLREQDLRNLGFGYRSSYVIESAKMLVKRGSEEWIEDLKKEKSTKNCIDQLIQFPGIGLKVANCICLFGLNKFDCIPIDTHIYDIIYKYYQNIVEAECASVARRSTVIPDNPTNVTNVDGATPIKGKKGEITTRNATPTSVELVPKEEGEKDTRTNSKPNSKQQKKALTTSLYIRLYTRLKDLLGPNCGWAQTILFASELKKFSHLFE</sequence>
<reference evidence="13 14" key="1">
    <citation type="submission" date="2017-05" db="EMBL/GenBank/DDBJ databases">
        <title>PacBio assembly of a Plasmodium knowlesi genome sequence with Hi-C correction and manual annotation of the SICAvar gene family.</title>
        <authorList>
            <person name="Lapp S.A."/>
            <person name="Geraldo J.A."/>
            <person name="Chien J.-T."/>
            <person name="Ay F."/>
            <person name="Pakala S.B."/>
            <person name="Batugedara G."/>
            <person name="Humphrey J.C."/>
            <person name="Debarry J.D."/>
            <person name="Le Roch K.G."/>
            <person name="Galinski M.R."/>
            <person name="Kissinger J.C."/>
        </authorList>
    </citation>
    <scope>NUCLEOTIDE SEQUENCE [LARGE SCALE GENOMIC DNA]</scope>
    <source>
        <strain evidence="14">Malayan Strain Pk1 (A+)</strain>
    </source>
</reference>
<comment type="similarity">
    <text evidence="1">Belongs to the type-1 OGG1 family.</text>
</comment>
<feature type="region of interest" description="Disordered" evidence="10">
    <location>
        <begin position="216"/>
        <end position="238"/>
    </location>
</feature>
<keyword evidence="11" id="KW-0812">Transmembrane</keyword>
<dbReference type="GO" id="GO:0006285">
    <property type="term" value="P:base-excision repair, AP site formation"/>
    <property type="evidence" value="ECO:0007669"/>
    <property type="project" value="TreeGrafter"/>
</dbReference>
<evidence type="ECO:0000259" key="12">
    <source>
        <dbReference type="SMART" id="SM00478"/>
    </source>
</evidence>
<dbReference type="InterPro" id="IPR012904">
    <property type="entry name" value="OGG_N"/>
</dbReference>
<protein>
    <recommendedName>
        <fullName evidence="2">DNA-(apurinic or apyrimidinic site) lyase</fullName>
        <ecNumber evidence="2">4.2.99.18</ecNumber>
    </recommendedName>
</protein>
<keyword evidence="6 13" id="KW-0456">Lyase</keyword>
<evidence type="ECO:0000256" key="4">
    <source>
        <dbReference type="ARBA" id="ARBA00022801"/>
    </source>
</evidence>
<evidence type="ECO:0000256" key="10">
    <source>
        <dbReference type="SAM" id="MobiDB-lite"/>
    </source>
</evidence>
<dbReference type="Gene3D" id="1.10.1670.10">
    <property type="entry name" value="Helix-hairpin-Helix base-excision DNA repair enzymes (C-terminal)"/>
    <property type="match status" value="1"/>
</dbReference>
<dbReference type="PANTHER" id="PTHR10242:SF2">
    <property type="entry name" value="N-GLYCOSYLASE_DNA LYASE"/>
    <property type="match status" value="1"/>
</dbReference>
<keyword evidence="11" id="KW-0472">Membrane</keyword>
<feature type="transmembrane region" description="Helical" evidence="11">
    <location>
        <begin position="20"/>
        <end position="37"/>
    </location>
</feature>
<feature type="compositionally biased region" description="Basic and acidic residues" evidence="10">
    <location>
        <begin position="603"/>
        <end position="614"/>
    </location>
</feature>
<feature type="domain" description="HhH-GPD" evidence="12">
    <location>
        <begin position="423"/>
        <end position="583"/>
    </location>
</feature>
<dbReference type="EMBL" id="NETL01000020">
    <property type="protein sequence ID" value="OTN67437.1"/>
    <property type="molecule type" value="Genomic_DNA"/>
</dbReference>
<dbReference type="AlphaFoldDB" id="A0A1Y3DXD4"/>
<evidence type="ECO:0000256" key="7">
    <source>
        <dbReference type="ARBA" id="ARBA00023268"/>
    </source>
</evidence>
<dbReference type="InterPro" id="IPR003265">
    <property type="entry name" value="HhH-GPD_domain"/>
</dbReference>
<proteinExistence type="inferred from homology"/>
<dbReference type="eggNOG" id="KOG2875">
    <property type="taxonomic scope" value="Eukaryota"/>
</dbReference>
<keyword evidence="7" id="KW-0511">Multifunctional enzyme</keyword>
<evidence type="ECO:0000256" key="11">
    <source>
        <dbReference type="SAM" id="Phobius"/>
    </source>
</evidence>
<evidence type="ECO:0000256" key="8">
    <source>
        <dbReference type="ARBA" id="ARBA00023295"/>
    </source>
</evidence>
<comment type="catalytic activity">
    <reaction evidence="9">
        <text>2'-deoxyribonucleotide-(2'-deoxyribose 5'-phosphate)-2'-deoxyribonucleotide-DNA = a 3'-end 2'-deoxyribonucleotide-(2,3-dehydro-2,3-deoxyribose 5'-phosphate)-DNA + a 5'-end 5'-phospho-2'-deoxyribonucleoside-DNA + H(+)</text>
        <dbReference type="Rhea" id="RHEA:66592"/>
        <dbReference type="Rhea" id="RHEA-COMP:13180"/>
        <dbReference type="Rhea" id="RHEA-COMP:16897"/>
        <dbReference type="Rhea" id="RHEA-COMP:17067"/>
        <dbReference type="ChEBI" id="CHEBI:15378"/>
        <dbReference type="ChEBI" id="CHEBI:136412"/>
        <dbReference type="ChEBI" id="CHEBI:157695"/>
        <dbReference type="ChEBI" id="CHEBI:167181"/>
        <dbReference type="EC" id="4.2.99.18"/>
    </reaction>
</comment>
<dbReference type="InterPro" id="IPR052054">
    <property type="entry name" value="Oxidative_DNA_repair_enzyme"/>
</dbReference>
<dbReference type="GO" id="GO:0034039">
    <property type="term" value="F:8-oxo-7,8-dihydroguanine DNA N-glycosylase activity"/>
    <property type="evidence" value="ECO:0007669"/>
    <property type="project" value="TreeGrafter"/>
</dbReference>